<evidence type="ECO:0000313" key="11">
    <source>
        <dbReference type="Proteomes" id="UP000270342"/>
    </source>
</evidence>
<dbReference type="SUPFAM" id="SSF46894">
    <property type="entry name" value="C-terminal effector domain of the bipartite response regulators"/>
    <property type="match status" value="1"/>
</dbReference>
<keyword evidence="5" id="KW-0804">Transcription</keyword>
<dbReference type="PANTHER" id="PTHR48111:SF4">
    <property type="entry name" value="DNA-BINDING DUAL TRANSCRIPTIONAL REGULATOR OMPR"/>
    <property type="match status" value="1"/>
</dbReference>
<dbReference type="PROSITE" id="PS50110">
    <property type="entry name" value="RESPONSE_REGULATORY"/>
    <property type="match status" value="1"/>
</dbReference>
<feature type="domain" description="Response regulatory" evidence="8">
    <location>
        <begin position="4"/>
        <end position="118"/>
    </location>
</feature>
<keyword evidence="2" id="KW-0902">Two-component regulatory system</keyword>
<dbReference type="Gene3D" id="1.10.10.10">
    <property type="entry name" value="Winged helix-like DNA-binding domain superfamily/Winged helix DNA-binding domain"/>
    <property type="match status" value="1"/>
</dbReference>
<dbReference type="InterPro" id="IPR001789">
    <property type="entry name" value="Sig_transdc_resp-reg_receiver"/>
</dbReference>
<evidence type="ECO:0000313" key="10">
    <source>
        <dbReference type="EMBL" id="RKP48716.1"/>
    </source>
</evidence>
<dbReference type="InterPro" id="IPR039420">
    <property type="entry name" value="WalR-like"/>
</dbReference>
<dbReference type="InterPro" id="IPR036388">
    <property type="entry name" value="WH-like_DNA-bd_sf"/>
</dbReference>
<dbReference type="OrthoDB" id="9127546at2"/>
<dbReference type="GO" id="GO:0032993">
    <property type="term" value="C:protein-DNA complex"/>
    <property type="evidence" value="ECO:0007669"/>
    <property type="project" value="TreeGrafter"/>
</dbReference>
<sequence length="246" mass="27705">MKPHVLVVDDDPVVRDLLRRVLQGNGMDVSVLHDASGLRRRLTLERPSLILLDIMMPNLDGLQALKALREAGDDVPVIFLSGRGGVVDRVVGLEFGADDYLTKPCDSRELLARINAVLRRRGRVPSAAPEQRDTFTFGPYLLDYTTRTLVRDGERMDLRDGEYALLKVFSTHPLTVLSRARLHDLLHGDDYAFRDRSLDVSAWRLRRVIETDPSNPRYVQTVRGKGYIFVPDAREFAELGIGSEVA</sequence>
<feature type="modified residue" description="4-aspartylphosphate" evidence="6">
    <location>
        <position position="53"/>
    </location>
</feature>
<evidence type="ECO:0000256" key="7">
    <source>
        <dbReference type="PROSITE-ProRule" id="PRU01091"/>
    </source>
</evidence>
<dbReference type="GO" id="GO:0000156">
    <property type="term" value="F:phosphorelay response regulator activity"/>
    <property type="evidence" value="ECO:0007669"/>
    <property type="project" value="TreeGrafter"/>
</dbReference>
<dbReference type="CDD" id="cd00383">
    <property type="entry name" value="trans_reg_C"/>
    <property type="match status" value="1"/>
</dbReference>
<proteinExistence type="predicted"/>
<feature type="domain" description="OmpR/PhoB-type" evidence="9">
    <location>
        <begin position="132"/>
        <end position="231"/>
    </location>
</feature>
<evidence type="ECO:0000259" key="8">
    <source>
        <dbReference type="PROSITE" id="PS50110"/>
    </source>
</evidence>
<dbReference type="Proteomes" id="UP000270342">
    <property type="component" value="Unassembled WGS sequence"/>
</dbReference>
<dbReference type="EMBL" id="RBZU01000011">
    <property type="protein sequence ID" value="RKP48716.1"/>
    <property type="molecule type" value="Genomic_DNA"/>
</dbReference>
<feature type="DNA-binding region" description="OmpR/PhoB-type" evidence="7">
    <location>
        <begin position="132"/>
        <end position="231"/>
    </location>
</feature>
<evidence type="ECO:0000259" key="9">
    <source>
        <dbReference type="PROSITE" id="PS51755"/>
    </source>
</evidence>
<organism evidence="10 11">
    <name type="scientific">Pararobbsia silviterrae</name>
    <dbReference type="NCBI Taxonomy" id="1792498"/>
    <lineage>
        <taxon>Bacteria</taxon>
        <taxon>Pseudomonadati</taxon>
        <taxon>Pseudomonadota</taxon>
        <taxon>Betaproteobacteria</taxon>
        <taxon>Burkholderiales</taxon>
        <taxon>Burkholderiaceae</taxon>
        <taxon>Pararobbsia</taxon>
    </lineage>
</organism>
<dbReference type="PANTHER" id="PTHR48111">
    <property type="entry name" value="REGULATOR OF RPOS"/>
    <property type="match status" value="1"/>
</dbReference>
<evidence type="ECO:0000256" key="6">
    <source>
        <dbReference type="PROSITE-ProRule" id="PRU00169"/>
    </source>
</evidence>
<dbReference type="SUPFAM" id="SSF52172">
    <property type="entry name" value="CheY-like"/>
    <property type="match status" value="1"/>
</dbReference>
<reference evidence="10 11" key="1">
    <citation type="submission" date="2018-10" db="EMBL/GenBank/DDBJ databases">
        <title>Robbsia sp. DHC34, isolated from soil.</title>
        <authorList>
            <person name="Gao Z.-H."/>
            <person name="Qiu L.-H."/>
        </authorList>
    </citation>
    <scope>NUCLEOTIDE SEQUENCE [LARGE SCALE GENOMIC DNA]</scope>
    <source>
        <strain evidence="10 11">DHC34</strain>
    </source>
</reference>
<keyword evidence="1 6" id="KW-0597">Phosphoprotein</keyword>
<comment type="caution">
    <text evidence="10">The sequence shown here is derived from an EMBL/GenBank/DDBJ whole genome shotgun (WGS) entry which is preliminary data.</text>
</comment>
<gene>
    <name evidence="10" type="ORF">D7S86_21955</name>
</gene>
<keyword evidence="3" id="KW-0805">Transcription regulation</keyword>
<evidence type="ECO:0000256" key="3">
    <source>
        <dbReference type="ARBA" id="ARBA00023015"/>
    </source>
</evidence>
<protein>
    <submittedName>
        <fullName evidence="10">Response regulator</fullName>
    </submittedName>
</protein>
<dbReference type="GO" id="GO:0000976">
    <property type="term" value="F:transcription cis-regulatory region binding"/>
    <property type="evidence" value="ECO:0007669"/>
    <property type="project" value="TreeGrafter"/>
</dbReference>
<dbReference type="SMART" id="SM00448">
    <property type="entry name" value="REC"/>
    <property type="match status" value="1"/>
</dbReference>
<keyword evidence="11" id="KW-1185">Reference proteome</keyword>
<dbReference type="Pfam" id="PF00072">
    <property type="entry name" value="Response_reg"/>
    <property type="match status" value="1"/>
</dbReference>
<dbReference type="Pfam" id="PF00486">
    <property type="entry name" value="Trans_reg_C"/>
    <property type="match status" value="1"/>
</dbReference>
<name>A0A494XJ92_9BURK</name>
<dbReference type="InterPro" id="IPR001867">
    <property type="entry name" value="OmpR/PhoB-type_DNA-bd"/>
</dbReference>
<dbReference type="Gene3D" id="3.40.50.2300">
    <property type="match status" value="1"/>
</dbReference>
<dbReference type="AlphaFoldDB" id="A0A494XJ92"/>
<evidence type="ECO:0000256" key="1">
    <source>
        <dbReference type="ARBA" id="ARBA00022553"/>
    </source>
</evidence>
<accession>A0A494XJ92</accession>
<keyword evidence="4 7" id="KW-0238">DNA-binding</keyword>
<evidence type="ECO:0000256" key="2">
    <source>
        <dbReference type="ARBA" id="ARBA00023012"/>
    </source>
</evidence>
<dbReference type="GO" id="GO:0006355">
    <property type="term" value="P:regulation of DNA-templated transcription"/>
    <property type="evidence" value="ECO:0007669"/>
    <property type="project" value="InterPro"/>
</dbReference>
<dbReference type="SMART" id="SM00862">
    <property type="entry name" value="Trans_reg_C"/>
    <property type="match status" value="1"/>
</dbReference>
<evidence type="ECO:0000256" key="5">
    <source>
        <dbReference type="ARBA" id="ARBA00023163"/>
    </source>
</evidence>
<dbReference type="InterPro" id="IPR016032">
    <property type="entry name" value="Sig_transdc_resp-reg_C-effctor"/>
</dbReference>
<dbReference type="PROSITE" id="PS51755">
    <property type="entry name" value="OMPR_PHOB"/>
    <property type="match status" value="1"/>
</dbReference>
<evidence type="ECO:0000256" key="4">
    <source>
        <dbReference type="ARBA" id="ARBA00023125"/>
    </source>
</evidence>
<dbReference type="InterPro" id="IPR011006">
    <property type="entry name" value="CheY-like_superfamily"/>
</dbReference>
<dbReference type="GO" id="GO:0005829">
    <property type="term" value="C:cytosol"/>
    <property type="evidence" value="ECO:0007669"/>
    <property type="project" value="TreeGrafter"/>
</dbReference>
<dbReference type="RefSeq" id="WP_121089408.1">
    <property type="nucleotide sequence ID" value="NZ_RBZU01000011.1"/>
</dbReference>
<dbReference type="Gene3D" id="6.10.250.690">
    <property type="match status" value="1"/>
</dbReference>